<keyword evidence="1" id="KW-0812">Transmembrane</keyword>
<dbReference type="STRING" id="400055.SAMN04490243_1507"/>
<feature type="transmembrane region" description="Helical" evidence="1">
    <location>
        <begin position="57"/>
        <end position="75"/>
    </location>
</feature>
<organism evidence="2 3">
    <name type="scientific">Robiginitalea myxolifaciens</name>
    <dbReference type="NCBI Taxonomy" id="400055"/>
    <lineage>
        <taxon>Bacteria</taxon>
        <taxon>Pseudomonadati</taxon>
        <taxon>Bacteroidota</taxon>
        <taxon>Flavobacteriia</taxon>
        <taxon>Flavobacteriales</taxon>
        <taxon>Flavobacteriaceae</taxon>
        <taxon>Robiginitalea</taxon>
    </lineage>
</organism>
<evidence type="ECO:0000313" key="2">
    <source>
        <dbReference type="EMBL" id="SFR39320.1"/>
    </source>
</evidence>
<protein>
    <submittedName>
        <fullName evidence="2">Uncharacterized protein</fullName>
    </submittedName>
</protein>
<keyword evidence="3" id="KW-1185">Reference proteome</keyword>
<dbReference type="Proteomes" id="UP000199534">
    <property type="component" value="Unassembled WGS sequence"/>
</dbReference>
<feature type="transmembrane region" description="Helical" evidence="1">
    <location>
        <begin position="17"/>
        <end position="37"/>
    </location>
</feature>
<dbReference type="AlphaFoldDB" id="A0A1I6GAZ7"/>
<sequence>MADKVFFFDLMNPKKEIAIGFIVGIIANILGVLAYILLFSDLGIAETYAAAVEEDHVGSLLALGAILNLVAFFGFLRLRRDYRARGVLMATVLTALIILYYKIS</sequence>
<reference evidence="2 3" key="1">
    <citation type="submission" date="2016-10" db="EMBL/GenBank/DDBJ databases">
        <authorList>
            <person name="de Groot N.N."/>
        </authorList>
    </citation>
    <scope>NUCLEOTIDE SEQUENCE [LARGE SCALE GENOMIC DNA]</scope>
    <source>
        <strain evidence="2 3">DSM 21019</strain>
    </source>
</reference>
<keyword evidence="1" id="KW-1133">Transmembrane helix</keyword>
<name>A0A1I6GAZ7_9FLAO</name>
<keyword evidence="1" id="KW-0472">Membrane</keyword>
<dbReference type="EMBL" id="FOYQ01000001">
    <property type="protein sequence ID" value="SFR39320.1"/>
    <property type="molecule type" value="Genomic_DNA"/>
</dbReference>
<feature type="transmembrane region" description="Helical" evidence="1">
    <location>
        <begin position="87"/>
        <end position="103"/>
    </location>
</feature>
<gene>
    <name evidence="2" type="ORF">SAMN04490243_1507</name>
</gene>
<proteinExistence type="predicted"/>
<evidence type="ECO:0000256" key="1">
    <source>
        <dbReference type="SAM" id="Phobius"/>
    </source>
</evidence>
<accession>A0A1I6GAZ7</accession>
<evidence type="ECO:0000313" key="3">
    <source>
        <dbReference type="Proteomes" id="UP000199534"/>
    </source>
</evidence>